<organism evidence="1 2">
    <name type="scientific">Chlamydia trachomatis serovar A (strain A2497)</name>
    <dbReference type="NCBI Taxonomy" id="580047"/>
    <lineage>
        <taxon>Bacteria</taxon>
        <taxon>Pseudomonadati</taxon>
        <taxon>Chlamydiota</taxon>
        <taxon>Chlamydiia</taxon>
        <taxon>Chlamydiales</taxon>
        <taxon>Chlamydiaceae</taxon>
        <taxon>Chlamydia/Chlamydophila group</taxon>
        <taxon>Chlamydia</taxon>
    </lineage>
</organism>
<evidence type="ECO:0000313" key="1">
    <source>
        <dbReference type="EMBL" id="AEP35182.1"/>
    </source>
</evidence>
<evidence type="ECO:0000313" key="2">
    <source>
        <dbReference type="Proteomes" id="UP000009287"/>
    </source>
</evidence>
<dbReference type="PATRIC" id="fig|580047.4.peg.372"/>
<name>G4NMR8_CHLT4</name>
<dbReference type="AlphaFoldDB" id="G4NMR8"/>
<accession>G4NMR8</accession>
<dbReference type="EMBL" id="CP002401">
    <property type="protein sequence ID" value="AEP35182.1"/>
    <property type="molecule type" value="Genomic_DNA"/>
</dbReference>
<gene>
    <name evidence="1" type="ordered locus">CTO_0366</name>
</gene>
<proteinExistence type="predicted"/>
<sequence>MSFFSSLSHLDVRITRNSLSAPYDVQMVYSYKGIVYLGAPPFETVGVVFPKLGDETYHHFFSIHNGFSREGEIGIFPYRYLAQAQYLLREDLLSRGKISLEDNCSSLGIFPFYAQYDIADSRCFIIDAKIRQYFPSYNMRLDNQSLFPHGKIAISEMLSDSHYHTFLLWLEQYLLSQKP</sequence>
<dbReference type="Proteomes" id="UP000009287">
    <property type="component" value="Chromosome"/>
</dbReference>
<dbReference type="KEGG" id="cra:CTO_0366"/>
<protein>
    <submittedName>
        <fullName evidence="1">Putative cytosolic protein</fullName>
    </submittedName>
</protein>
<reference evidence="1 2" key="1">
    <citation type="journal article" date="2011" name="J. Exp. Med.">
        <title>A live-attenuated chlamydial vaccine protects against trachoma in nonhuman primates.</title>
        <authorList>
            <person name="Kari L."/>
            <person name="Whitmire W.M."/>
            <person name="Olivares-Zavaleta N."/>
            <person name="Goheen M.M."/>
            <person name="Taylor L.D."/>
            <person name="Carlson J.H."/>
            <person name="Sturdevant G.L."/>
            <person name="Lu C."/>
            <person name="Bakios L.E."/>
            <person name="Randall L.B."/>
            <person name="Parnell M.J."/>
            <person name="Zhong G."/>
            <person name="Caldwell H.D."/>
        </authorList>
    </citation>
    <scope>NUCLEOTIDE SEQUENCE [LARGE SCALE GENOMIC DNA]</scope>
    <source>
        <strain evidence="1 2">A2497</strain>
    </source>
</reference>